<dbReference type="EMBL" id="LNXY01000003">
    <property type="protein sequence ID" value="KTC93147.1"/>
    <property type="molecule type" value="Genomic_DNA"/>
</dbReference>
<evidence type="ECO:0000256" key="1">
    <source>
        <dbReference type="ARBA" id="ARBA00022737"/>
    </source>
</evidence>
<dbReference type="SMART" id="SM00248">
    <property type="entry name" value="ANK"/>
    <property type="match status" value="5"/>
</dbReference>
<keyword evidence="2 3" id="KW-0040">ANK repeat</keyword>
<evidence type="ECO:0000256" key="2">
    <source>
        <dbReference type="ARBA" id="ARBA00023043"/>
    </source>
</evidence>
<dbReference type="PANTHER" id="PTHR24198:SF165">
    <property type="entry name" value="ANKYRIN REPEAT-CONTAINING PROTEIN-RELATED"/>
    <property type="match status" value="1"/>
</dbReference>
<dbReference type="Proteomes" id="UP000054736">
    <property type="component" value="Unassembled WGS sequence"/>
</dbReference>
<dbReference type="AlphaFoldDB" id="A0A0W0TC48"/>
<sequence length="722" mass="82236">MLPSGQRWLLSRFRSSLNGLCTGASYTKVDYNFQHGDSKLYYALLEKINSIHENDPIFDVIKNYLEERRQAFINAKAKLLREMKPINRTDIADKTNFYRRLRARVSQELPFPFTEPVHGLSVESLHELVDIIDKISLHQASKTIREALLLPRNKKRDIHQEIMYLFNPELVGQTKQVASYAHVLPAQELSTFFSTLTEALEEAKISSQDNVSICFFDQTHMINIRFSPDKGWELANINRGKARYYNDQQIGKNIIDSLPDSRQGSQILFSCHFYAPTEQAKKVANCLAIWRQNLTRQRSSLSTYETANFKVIDCGRRTLSWLGMAVKAEDIEKVIELLGHIDNWGEYNHLFPAILHLAIRENKIDFVIKLLEKGVSVKCIYEGRNPFHLAAAYGQNDILALLIDEARGVDLSNIINQYDEDGYTPLAIAVEEGKDGVVQQLLDYKDVLPNLPCKNLKTPLSIAVENKDLDMVSILLESGAEPNITYDNRGRTPLHLAVIAQDITLVKMLLDYGAIIQSGVYSSSDKMLSTLELANHTGNKAIVALLTSRVDASASISPPNLGTMNFLTPTFAENKPLRLQPLKKKKTQKKESAPQNEDQILAAKLSQEEQLNQRRAKHKARSSSCRLIGIIEQLTDNISQQKNGRETVRYSDWKTDLLQSISDRLKEETELTEEARQRYIQEIREVCTRRRNFFHFWAEPHSVGEFENLLNEEPISAGVAFN</sequence>
<dbReference type="SUPFAM" id="SSF48403">
    <property type="entry name" value="Ankyrin repeat"/>
    <property type="match status" value="1"/>
</dbReference>
<name>A0A0W0TC48_9GAMM</name>
<keyword evidence="5" id="KW-1185">Reference proteome</keyword>
<dbReference type="OrthoDB" id="5639867at2"/>
<protein>
    <submittedName>
        <fullName evidence="4">Ankyrin repeat protein</fullName>
    </submittedName>
</protein>
<proteinExistence type="predicted"/>
<dbReference type="InterPro" id="IPR036770">
    <property type="entry name" value="Ankyrin_rpt-contain_sf"/>
</dbReference>
<dbReference type="PROSITE" id="PS50297">
    <property type="entry name" value="ANK_REP_REGION"/>
    <property type="match status" value="3"/>
</dbReference>
<dbReference type="STRING" id="1212489.Ldro_0518"/>
<organism evidence="4 5">
    <name type="scientific">Legionella drozanskii LLAP-1</name>
    <dbReference type="NCBI Taxonomy" id="1212489"/>
    <lineage>
        <taxon>Bacteria</taxon>
        <taxon>Pseudomonadati</taxon>
        <taxon>Pseudomonadota</taxon>
        <taxon>Gammaproteobacteria</taxon>
        <taxon>Legionellales</taxon>
        <taxon>Legionellaceae</taxon>
        <taxon>Legionella</taxon>
    </lineage>
</organism>
<evidence type="ECO:0000256" key="3">
    <source>
        <dbReference type="PROSITE-ProRule" id="PRU00023"/>
    </source>
</evidence>
<gene>
    <name evidence="4" type="ORF">Ldro_0518</name>
</gene>
<evidence type="ECO:0000313" key="5">
    <source>
        <dbReference type="Proteomes" id="UP000054736"/>
    </source>
</evidence>
<feature type="repeat" description="ANK" evidence="3">
    <location>
        <begin position="455"/>
        <end position="487"/>
    </location>
</feature>
<dbReference type="Pfam" id="PF00023">
    <property type="entry name" value="Ank"/>
    <property type="match status" value="1"/>
</dbReference>
<accession>A0A0W0TC48</accession>
<feature type="repeat" description="ANK" evidence="3">
    <location>
        <begin position="489"/>
        <end position="514"/>
    </location>
</feature>
<feature type="repeat" description="ANK" evidence="3">
    <location>
        <begin position="382"/>
        <end position="414"/>
    </location>
</feature>
<dbReference type="InterPro" id="IPR002110">
    <property type="entry name" value="Ankyrin_rpt"/>
</dbReference>
<dbReference type="Gene3D" id="1.25.40.20">
    <property type="entry name" value="Ankyrin repeat-containing domain"/>
    <property type="match status" value="1"/>
</dbReference>
<dbReference type="Pfam" id="PF12796">
    <property type="entry name" value="Ank_2"/>
    <property type="match status" value="2"/>
</dbReference>
<reference evidence="4 5" key="1">
    <citation type="submission" date="2015-11" db="EMBL/GenBank/DDBJ databases">
        <title>Genomic analysis of 38 Legionella species identifies large and diverse effector repertoires.</title>
        <authorList>
            <person name="Burstein D."/>
            <person name="Amaro F."/>
            <person name="Zusman T."/>
            <person name="Lifshitz Z."/>
            <person name="Cohen O."/>
            <person name="Gilbert J.A."/>
            <person name="Pupko T."/>
            <person name="Shuman H.A."/>
            <person name="Segal G."/>
        </authorList>
    </citation>
    <scope>NUCLEOTIDE SEQUENCE [LARGE SCALE GENOMIC DNA]</scope>
    <source>
        <strain evidence="4 5">ATCC 700990</strain>
    </source>
</reference>
<keyword evidence="1" id="KW-0677">Repeat</keyword>
<comment type="caution">
    <text evidence="4">The sequence shown here is derived from an EMBL/GenBank/DDBJ whole genome shotgun (WGS) entry which is preliminary data.</text>
</comment>
<dbReference type="PATRIC" id="fig|1212489.4.peg.535"/>
<dbReference type="RefSeq" id="WP_058494868.1">
    <property type="nucleotide sequence ID" value="NZ_CAAAIU010000003.1"/>
</dbReference>
<dbReference type="PANTHER" id="PTHR24198">
    <property type="entry name" value="ANKYRIN REPEAT AND PROTEIN KINASE DOMAIN-CONTAINING PROTEIN"/>
    <property type="match status" value="1"/>
</dbReference>
<evidence type="ECO:0000313" key="4">
    <source>
        <dbReference type="EMBL" id="KTC93147.1"/>
    </source>
</evidence>
<dbReference type="PROSITE" id="PS50088">
    <property type="entry name" value="ANK_REPEAT"/>
    <property type="match status" value="3"/>
</dbReference>